<feature type="compositionally biased region" description="Low complexity" evidence="1">
    <location>
        <begin position="327"/>
        <end position="340"/>
    </location>
</feature>
<feature type="compositionally biased region" description="Basic and acidic residues" evidence="1">
    <location>
        <begin position="253"/>
        <end position="265"/>
    </location>
</feature>
<feature type="non-terminal residue" evidence="2">
    <location>
        <position position="420"/>
    </location>
</feature>
<dbReference type="AlphaFoldDB" id="A0A0L0F847"/>
<dbReference type="Proteomes" id="UP000054560">
    <property type="component" value="Unassembled WGS sequence"/>
</dbReference>
<feature type="compositionally biased region" description="Low complexity" evidence="1">
    <location>
        <begin position="73"/>
        <end position="93"/>
    </location>
</feature>
<protein>
    <submittedName>
        <fullName evidence="2">Uncharacterized protein</fullName>
    </submittedName>
</protein>
<keyword evidence="3" id="KW-1185">Reference proteome</keyword>
<evidence type="ECO:0000256" key="1">
    <source>
        <dbReference type="SAM" id="MobiDB-lite"/>
    </source>
</evidence>
<feature type="compositionally biased region" description="Basic and acidic residues" evidence="1">
    <location>
        <begin position="284"/>
        <end position="299"/>
    </location>
</feature>
<gene>
    <name evidence="2" type="ORF">SARC_14721</name>
</gene>
<organism evidence="2 3">
    <name type="scientific">Sphaeroforma arctica JP610</name>
    <dbReference type="NCBI Taxonomy" id="667725"/>
    <lineage>
        <taxon>Eukaryota</taxon>
        <taxon>Ichthyosporea</taxon>
        <taxon>Ichthyophonida</taxon>
        <taxon>Sphaeroforma</taxon>
    </lineage>
</organism>
<evidence type="ECO:0000313" key="2">
    <source>
        <dbReference type="EMBL" id="KNC72721.1"/>
    </source>
</evidence>
<feature type="compositionally biased region" description="Pro residues" evidence="1">
    <location>
        <begin position="61"/>
        <end position="72"/>
    </location>
</feature>
<name>A0A0L0F847_9EUKA</name>
<feature type="region of interest" description="Disordered" evidence="1">
    <location>
        <begin position="240"/>
        <end position="348"/>
    </location>
</feature>
<accession>A0A0L0F847</accession>
<proteinExistence type="predicted"/>
<sequence>TSKPHKLKLQAPADSTDTNDLSEPLIPKITKKPANLIAPYKGENEGEPTDARSSTQSQSPLQPPPLQQPQPQPQTTTAGHTPTPAPSTDASAPLVRHSPSFGQVRTQTLSQGQTMPLAVTVLVLEDLVLRRQVLFPPKAQAVGVVLARLYVGAVRDMVRGWGGGADRLTQSKLPRNGGQLTRTGSVVAQVMPGPKPEISGTEDGQLTSNVYVSGAALACARLLAASDEANAERLCMRRGSGQLTRSHGPVHGGGDKVGGDNERRSIGGKSGGSDKGSSPNDPAGDARAEDCALTPERKSTHTHTNTKTHADTRHTPTSTCTPHKQHTNTITHTPPTHTPTSVASSDTDAGCTSTPECVQSGDVPMQTSAHAYEHGLLQYTYRLNCLLSCTRLSDTEASKLLTIVSAIHRGMRERGLDQAE</sequence>
<dbReference type="EMBL" id="KQ246606">
    <property type="protein sequence ID" value="KNC72721.1"/>
    <property type="molecule type" value="Genomic_DNA"/>
</dbReference>
<feature type="region of interest" description="Disordered" evidence="1">
    <location>
        <begin position="1"/>
        <end position="96"/>
    </location>
</feature>
<feature type="non-terminal residue" evidence="2">
    <location>
        <position position="1"/>
    </location>
</feature>
<reference evidence="2 3" key="1">
    <citation type="submission" date="2011-02" db="EMBL/GenBank/DDBJ databases">
        <title>The Genome Sequence of Sphaeroforma arctica JP610.</title>
        <authorList>
            <consortium name="The Broad Institute Genome Sequencing Platform"/>
            <person name="Russ C."/>
            <person name="Cuomo C."/>
            <person name="Young S.K."/>
            <person name="Zeng Q."/>
            <person name="Gargeya S."/>
            <person name="Alvarado L."/>
            <person name="Berlin A."/>
            <person name="Chapman S.B."/>
            <person name="Chen Z."/>
            <person name="Freedman E."/>
            <person name="Gellesch M."/>
            <person name="Goldberg J."/>
            <person name="Griggs A."/>
            <person name="Gujja S."/>
            <person name="Heilman E."/>
            <person name="Heiman D."/>
            <person name="Howarth C."/>
            <person name="Mehta T."/>
            <person name="Neiman D."/>
            <person name="Pearson M."/>
            <person name="Roberts A."/>
            <person name="Saif S."/>
            <person name="Shea T."/>
            <person name="Shenoy N."/>
            <person name="Sisk P."/>
            <person name="Stolte C."/>
            <person name="Sykes S."/>
            <person name="White J."/>
            <person name="Yandava C."/>
            <person name="Burger G."/>
            <person name="Gray M.W."/>
            <person name="Holland P.W.H."/>
            <person name="King N."/>
            <person name="Lang F.B.F."/>
            <person name="Roger A.J."/>
            <person name="Ruiz-Trillo I."/>
            <person name="Haas B."/>
            <person name="Nusbaum C."/>
            <person name="Birren B."/>
        </authorList>
    </citation>
    <scope>NUCLEOTIDE SEQUENCE [LARGE SCALE GENOMIC DNA]</scope>
    <source>
        <strain evidence="2 3">JP610</strain>
    </source>
</reference>
<dbReference type="RefSeq" id="XP_014146623.1">
    <property type="nucleotide sequence ID" value="XM_014291148.1"/>
</dbReference>
<evidence type="ECO:0000313" key="3">
    <source>
        <dbReference type="Proteomes" id="UP000054560"/>
    </source>
</evidence>
<dbReference type="GeneID" id="25915225"/>